<dbReference type="RefSeq" id="WP_378373627.1">
    <property type="nucleotide sequence ID" value="NZ_JBHMAS010000002.1"/>
</dbReference>
<sequence length="155" mass="16329">MKRVVLVCAALILVGVGGTLLWSHHRSAAADTARVEVIGVAPMLVENLLSYNSDTVDDDLARAAEGASGTFQDSFAEFGSKTVAPQSKEQGISTEARVVDVGVRSVAADRAELLMFVDQITTSIARPAPASTSSRVEVTLDRVDGTWLVSAMIPV</sequence>
<dbReference type="Proteomes" id="UP001589587">
    <property type="component" value="Unassembled WGS sequence"/>
</dbReference>
<evidence type="ECO:0008006" key="5">
    <source>
        <dbReference type="Google" id="ProtNLM"/>
    </source>
</evidence>
<evidence type="ECO:0000256" key="2">
    <source>
        <dbReference type="ARBA" id="ARBA00023136"/>
    </source>
</evidence>
<organism evidence="3 4">
    <name type="scientific">Rhodococcus baikonurensis</name>
    <dbReference type="NCBI Taxonomy" id="172041"/>
    <lineage>
        <taxon>Bacteria</taxon>
        <taxon>Bacillati</taxon>
        <taxon>Actinomycetota</taxon>
        <taxon>Actinomycetes</taxon>
        <taxon>Mycobacteriales</taxon>
        <taxon>Nocardiaceae</taxon>
        <taxon>Rhodococcus</taxon>
        <taxon>Rhodococcus erythropolis group</taxon>
    </lineage>
</organism>
<comment type="subcellular location">
    <subcellularLocation>
        <location evidence="1">Membrane</location>
    </subcellularLocation>
</comment>
<accession>A0ABV5X6V1</accession>
<evidence type="ECO:0000313" key="4">
    <source>
        <dbReference type="Proteomes" id="UP001589587"/>
    </source>
</evidence>
<dbReference type="PANTHER" id="PTHR37042:SF4">
    <property type="entry name" value="OUTER MEMBRANE PROTEIN RV1973"/>
    <property type="match status" value="1"/>
</dbReference>
<protein>
    <recommendedName>
        <fullName evidence="5">Mce-associated membrane protein</fullName>
    </recommendedName>
</protein>
<dbReference type="PANTHER" id="PTHR37042">
    <property type="entry name" value="OUTER MEMBRANE PROTEIN RV1973"/>
    <property type="match status" value="1"/>
</dbReference>
<comment type="caution">
    <text evidence="3">The sequence shown here is derived from an EMBL/GenBank/DDBJ whole genome shotgun (WGS) entry which is preliminary data.</text>
</comment>
<evidence type="ECO:0000256" key="1">
    <source>
        <dbReference type="ARBA" id="ARBA00004370"/>
    </source>
</evidence>
<gene>
    <name evidence="3" type="ORF">ACFFQ6_00425</name>
</gene>
<evidence type="ECO:0000313" key="3">
    <source>
        <dbReference type="EMBL" id="MFB9778131.1"/>
    </source>
</evidence>
<reference evidence="3 4" key="1">
    <citation type="submission" date="2024-09" db="EMBL/GenBank/DDBJ databases">
        <authorList>
            <person name="Sun Q."/>
            <person name="Mori K."/>
        </authorList>
    </citation>
    <scope>NUCLEOTIDE SEQUENCE [LARGE SCALE GENOMIC DNA]</scope>
    <source>
        <strain evidence="3 4">JCM 11411</strain>
    </source>
</reference>
<keyword evidence="4" id="KW-1185">Reference proteome</keyword>
<keyword evidence="2" id="KW-0472">Membrane</keyword>
<name>A0ABV5X6V1_9NOCA</name>
<dbReference type="EMBL" id="JBHMAS010000002">
    <property type="protein sequence ID" value="MFB9778131.1"/>
    <property type="molecule type" value="Genomic_DNA"/>
</dbReference>
<proteinExistence type="predicted"/>